<proteinExistence type="predicted"/>
<feature type="signal peptide" evidence="1">
    <location>
        <begin position="1"/>
        <end position="22"/>
    </location>
</feature>
<feature type="chain" id="PRO_5047417184" description="DUF1579 domain-containing protein" evidence="1">
    <location>
        <begin position="23"/>
        <end position="167"/>
    </location>
</feature>
<dbReference type="Proteomes" id="UP001382455">
    <property type="component" value="Unassembled WGS sequence"/>
</dbReference>
<comment type="caution">
    <text evidence="2">The sequence shown here is derived from an EMBL/GenBank/DDBJ whole genome shotgun (WGS) entry which is preliminary data.</text>
</comment>
<dbReference type="RefSeq" id="WP_336435810.1">
    <property type="nucleotide sequence ID" value="NZ_JBAWKS010000001.1"/>
</dbReference>
<accession>A0ABU8EV27</accession>
<sequence length="167" mass="18859">MKKLFVIAICLLLQTFANQAQALDEKLKIFEPYLGTWESTFSNGAVDVSHWESALNGTTLRTLHSINDGAYGGESLIFWDNKKQKLVFFYFTTAGFYTQGELEITAENEFVAYEDVTGNKDGITKVKSSSRLSDGKIVVSTSYFKQGEWTKPESRSYSRSTKTVKFK</sequence>
<keyword evidence="3" id="KW-1185">Reference proteome</keyword>
<keyword evidence="1" id="KW-0732">Signal</keyword>
<evidence type="ECO:0000313" key="3">
    <source>
        <dbReference type="Proteomes" id="UP001382455"/>
    </source>
</evidence>
<protein>
    <recommendedName>
        <fullName evidence="4">DUF1579 domain-containing protein</fullName>
    </recommendedName>
</protein>
<evidence type="ECO:0008006" key="4">
    <source>
        <dbReference type="Google" id="ProtNLM"/>
    </source>
</evidence>
<name>A0ABU8EV27_9GAMM</name>
<reference evidence="2 3" key="1">
    <citation type="submission" date="2023-12" db="EMBL/GenBank/DDBJ databases">
        <title>Friends and Foes: Symbiotic and Algicidal bacterial influence on Karenia brevis blooms.</title>
        <authorList>
            <person name="Fei C."/>
            <person name="Mohamed A.R."/>
            <person name="Booker A."/>
            <person name="Arshad M."/>
            <person name="Klass S."/>
            <person name="Ahn S."/>
            <person name="Gilbert P.M."/>
            <person name="Heil C.A."/>
            <person name="Martinez J.M."/>
            <person name="Amin S.A."/>
        </authorList>
    </citation>
    <scope>NUCLEOTIDE SEQUENCE [LARGE SCALE GENOMIC DNA]</scope>
    <source>
        <strain evidence="2 3">CE15</strain>
    </source>
</reference>
<evidence type="ECO:0000313" key="2">
    <source>
        <dbReference type="EMBL" id="MEI4550716.1"/>
    </source>
</evidence>
<gene>
    <name evidence="2" type="ORF">WAE96_13680</name>
</gene>
<dbReference type="EMBL" id="JBAWKS010000001">
    <property type="protein sequence ID" value="MEI4550716.1"/>
    <property type="molecule type" value="Genomic_DNA"/>
</dbReference>
<evidence type="ECO:0000256" key="1">
    <source>
        <dbReference type="SAM" id="SignalP"/>
    </source>
</evidence>
<organism evidence="2 3">
    <name type="scientific">Pseudoalteromonas spongiae</name>
    <dbReference type="NCBI Taxonomy" id="298657"/>
    <lineage>
        <taxon>Bacteria</taxon>
        <taxon>Pseudomonadati</taxon>
        <taxon>Pseudomonadota</taxon>
        <taxon>Gammaproteobacteria</taxon>
        <taxon>Alteromonadales</taxon>
        <taxon>Pseudoalteromonadaceae</taxon>
        <taxon>Pseudoalteromonas</taxon>
    </lineage>
</organism>